<organism evidence="1 2">
    <name type="scientific">Mugilogobius chulae</name>
    <name type="common">yellowstripe goby</name>
    <dbReference type="NCBI Taxonomy" id="88201"/>
    <lineage>
        <taxon>Eukaryota</taxon>
        <taxon>Metazoa</taxon>
        <taxon>Chordata</taxon>
        <taxon>Craniata</taxon>
        <taxon>Vertebrata</taxon>
        <taxon>Euteleostomi</taxon>
        <taxon>Actinopterygii</taxon>
        <taxon>Neopterygii</taxon>
        <taxon>Teleostei</taxon>
        <taxon>Neoteleostei</taxon>
        <taxon>Acanthomorphata</taxon>
        <taxon>Gobiaria</taxon>
        <taxon>Gobiiformes</taxon>
        <taxon>Gobioidei</taxon>
        <taxon>Gobiidae</taxon>
        <taxon>Gobionellinae</taxon>
        <taxon>Mugilogobius</taxon>
    </lineage>
</organism>
<sequence length="103" mass="10946">MTRLSGSAARVRSPGGVPCVDAFLADAQHPDGEMTARDCIQSSTSPLSCSRTACSLVLLQSTFDSGTHETTHSCREKTFIEPASVCHLSASCTSKEMKSPREP</sequence>
<proteinExistence type="predicted"/>
<dbReference type="EMBL" id="JBBPFD010000009">
    <property type="protein sequence ID" value="KAK7912834.1"/>
    <property type="molecule type" value="Genomic_DNA"/>
</dbReference>
<name>A0AAW0PAH3_9GOBI</name>
<evidence type="ECO:0000313" key="1">
    <source>
        <dbReference type="EMBL" id="KAK7912834.1"/>
    </source>
</evidence>
<evidence type="ECO:0000313" key="2">
    <source>
        <dbReference type="Proteomes" id="UP001460270"/>
    </source>
</evidence>
<reference evidence="2" key="1">
    <citation type="submission" date="2024-04" db="EMBL/GenBank/DDBJ databases">
        <title>Salinicola lusitanus LLJ914,a marine bacterium isolated from the Okinawa Trough.</title>
        <authorList>
            <person name="Li J."/>
        </authorList>
    </citation>
    <scope>NUCLEOTIDE SEQUENCE [LARGE SCALE GENOMIC DNA]</scope>
</reference>
<comment type="caution">
    <text evidence="1">The sequence shown here is derived from an EMBL/GenBank/DDBJ whole genome shotgun (WGS) entry which is preliminary data.</text>
</comment>
<gene>
    <name evidence="1" type="ORF">WMY93_013045</name>
</gene>
<dbReference type="AlphaFoldDB" id="A0AAW0PAH3"/>
<protein>
    <submittedName>
        <fullName evidence="1">Uncharacterized protein</fullName>
    </submittedName>
</protein>
<keyword evidence="2" id="KW-1185">Reference proteome</keyword>
<accession>A0AAW0PAH3</accession>
<dbReference type="Proteomes" id="UP001460270">
    <property type="component" value="Unassembled WGS sequence"/>
</dbReference>